<evidence type="ECO:0000259" key="2">
    <source>
        <dbReference type="Pfam" id="PF01471"/>
    </source>
</evidence>
<name>A0ABX1D3Z9_9FLAO</name>
<feature type="region of interest" description="Disordered" evidence="1">
    <location>
        <begin position="142"/>
        <end position="161"/>
    </location>
</feature>
<evidence type="ECO:0000313" key="5">
    <source>
        <dbReference type="Proteomes" id="UP000703674"/>
    </source>
</evidence>
<dbReference type="InterPro" id="IPR036365">
    <property type="entry name" value="PGBD-like_sf"/>
</dbReference>
<dbReference type="Pfam" id="PF01471">
    <property type="entry name" value="PG_binding_1"/>
    <property type="match status" value="1"/>
</dbReference>
<feature type="compositionally biased region" description="Basic and acidic residues" evidence="1">
    <location>
        <begin position="142"/>
        <end position="152"/>
    </location>
</feature>
<evidence type="ECO:0008006" key="6">
    <source>
        <dbReference type="Google" id="ProtNLM"/>
    </source>
</evidence>
<keyword evidence="5" id="KW-1185">Reference proteome</keyword>
<gene>
    <name evidence="4" type="ORF">HC175_15955</name>
</gene>
<feature type="region of interest" description="Disordered" evidence="1">
    <location>
        <begin position="210"/>
        <end position="229"/>
    </location>
</feature>
<comment type="caution">
    <text evidence="4">The sequence shown here is derived from an EMBL/GenBank/DDBJ whole genome shotgun (WGS) entry which is preliminary data.</text>
</comment>
<dbReference type="PANTHER" id="PTHR41533">
    <property type="entry name" value="L,D-TRANSPEPTIDASE HI_1667-RELATED"/>
    <property type="match status" value="1"/>
</dbReference>
<dbReference type="EMBL" id="JAAVJR010000153">
    <property type="protein sequence ID" value="NJW54404.1"/>
    <property type="molecule type" value="Genomic_DNA"/>
</dbReference>
<proteinExistence type="predicted"/>
<dbReference type="InterPro" id="IPR045380">
    <property type="entry name" value="LD_TPept_scaffold_dom"/>
</dbReference>
<dbReference type="Proteomes" id="UP000703674">
    <property type="component" value="Unassembled WGS sequence"/>
</dbReference>
<dbReference type="Gene3D" id="1.10.101.10">
    <property type="entry name" value="PGBD-like superfamily/PGBD"/>
    <property type="match status" value="1"/>
</dbReference>
<accession>A0ABX1D3Z9</accession>
<dbReference type="Pfam" id="PF20142">
    <property type="entry name" value="Scaffold"/>
    <property type="match status" value="1"/>
</dbReference>
<feature type="compositionally biased region" description="Polar residues" evidence="1">
    <location>
        <begin position="210"/>
        <end position="222"/>
    </location>
</feature>
<feature type="non-terminal residue" evidence="4">
    <location>
        <position position="229"/>
    </location>
</feature>
<evidence type="ECO:0000256" key="1">
    <source>
        <dbReference type="SAM" id="MobiDB-lite"/>
    </source>
</evidence>
<reference evidence="4 5" key="1">
    <citation type="submission" date="2020-03" db="EMBL/GenBank/DDBJ databases">
        <title>Salinimicrobium sp. nov, isolated from SCS.</title>
        <authorList>
            <person name="Cao W.R."/>
        </authorList>
    </citation>
    <scope>NUCLEOTIDE SEQUENCE [LARGE SCALE GENOMIC DNA]</scope>
    <source>
        <strain evidence="5">J15B91</strain>
    </source>
</reference>
<evidence type="ECO:0000313" key="4">
    <source>
        <dbReference type="EMBL" id="NJW54404.1"/>
    </source>
</evidence>
<protein>
    <recommendedName>
        <fullName evidence="6">Peptidoglycan binding domain-containing protein</fullName>
    </recommendedName>
</protein>
<dbReference type="PANTHER" id="PTHR41533:SF2">
    <property type="entry name" value="BLR7131 PROTEIN"/>
    <property type="match status" value="1"/>
</dbReference>
<dbReference type="SUPFAM" id="SSF47090">
    <property type="entry name" value="PGBD-like"/>
    <property type="match status" value="1"/>
</dbReference>
<dbReference type="InterPro" id="IPR052905">
    <property type="entry name" value="LD-transpeptidase_YkuD-like"/>
</dbReference>
<feature type="domain" description="Peptidoglycan binding-like" evidence="2">
    <location>
        <begin position="166"/>
        <end position="217"/>
    </location>
</feature>
<feature type="domain" description="L,D-transpeptidase scaffold" evidence="3">
    <location>
        <begin position="1"/>
        <end position="134"/>
    </location>
</feature>
<sequence length="229" mass="26212">LEKIYSEREYKSLWRDGEHIYLFYNNLAEADLEGLNFEDYHGEEIDRLLSAGDLDEDEAAGLDLLLSDAFLTYARHLYYGKLDPRELNEFWGVKKEEKDLASLLKNTIENGNFEEVFEDLKPNHQVSRDLKTSLAEFEELKEEKGDTKKIPEGELINPGDKDARIPAIAKRLNTLQVQVDTSAVDSTYSEALVEAIKEFQQSKSIQTDGIIGNSTISELNKSPQDRYKQ</sequence>
<organism evidence="4 5">
    <name type="scientific">Salinimicrobium oceani</name>
    <dbReference type="NCBI Taxonomy" id="2722702"/>
    <lineage>
        <taxon>Bacteria</taxon>
        <taxon>Pseudomonadati</taxon>
        <taxon>Bacteroidota</taxon>
        <taxon>Flavobacteriia</taxon>
        <taxon>Flavobacteriales</taxon>
        <taxon>Flavobacteriaceae</taxon>
        <taxon>Salinimicrobium</taxon>
    </lineage>
</organism>
<evidence type="ECO:0000259" key="3">
    <source>
        <dbReference type="Pfam" id="PF20142"/>
    </source>
</evidence>
<feature type="non-terminal residue" evidence="4">
    <location>
        <position position="1"/>
    </location>
</feature>
<dbReference type="RefSeq" id="WP_209310022.1">
    <property type="nucleotide sequence ID" value="NZ_JAAVJR010000153.1"/>
</dbReference>
<dbReference type="InterPro" id="IPR002477">
    <property type="entry name" value="Peptidoglycan-bd-like"/>
</dbReference>
<dbReference type="InterPro" id="IPR036366">
    <property type="entry name" value="PGBDSf"/>
</dbReference>